<comment type="caution">
    <text evidence="1">The sequence shown here is derived from an EMBL/GenBank/DDBJ whole genome shotgun (WGS) entry which is preliminary data.</text>
</comment>
<evidence type="ECO:0000313" key="2">
    <source>
        <dbReference type="Proteomes" id="UP000315938"/>
    </source>
</evidence>
<protein>
    <submittedName>
        <fullName evidence="1">SAM-dependent methyltransferase</fullName>
    </submittedName>
</protein>
<reference evidence="1 2" key="1">
    <citation type="submission" date="2019-07" db="EMBL/GenBank/DDBJ databases">
        <title>Genome sequence of Acholeplasma laidlawii strain with increased resistance to erythromycin.</title>
        <authorList>
            <person name="Medvedeva E.S."/>
            <person name="Baranova N.B."/>
            <person name="Siniagina M.N."/>
            <person name="Mouzykantov A."/>
            <person name="Chernova O.A."/>
            <person name="Chernov V.M."/>
        </authorList>
    </citation>
    <scope>NUCLEOTIDE SEQUENCE [LARGE SCALE GENOMIC DNA]</scope>
    <source>
        <strain evidence="1 2">PG8REry</strain>
    </source>
</reference>
<dbReference type="InterPro" id="IPR006901">
    <property type="entry name" value="TrmK"/>
</dbReference>
<dbReference type="Gene3D" id="3.40.50.150">
    <property type="entry name" value="Vaccinia Virus protein VP39"/>
    <property type="match status" value="1"/>
</dbReference>
<dbReference type="RefSeq" id="WP_012242884.1">
    <property type="nucleotide sequence ID" value="NZ_CP103951.1"/>
</dbReference>
<dbReference type="GO" id="GO:0032259">
    <property type="term" value="P:methylation"/>
    <property type="evidence" value="ECO:0007669"/>
    <property type="project" value="UniProtKB-KW"/>
</dbReference>
<dbReference type="PANTHER" id="PTHR38451:SF1">
    <property type="entry name" value="TRNA (ADENINE(22)-N(1))-METHYLTRANSFERASE"/>
    <property type="match status" value="1"/>
</dbReference>
<dbReference type="GO" id="GO:0160105">
    <property type="term" value="F:tRNA (adenine(22)-N1)-methyltransferase activity"/>
    <property type="evidence" value="ECO:0007669"/>
    <property type="project" value="InterPro"/>
</dbReference>
<dbReference type="OMA" id="ICGMGTY"/>
<keyword evidence="1" id="KW-0489">Methyltransferase</keyword>
<name>A0A553IHF7_ACHLA</name>
<sequence>MNRIAFIGELTKGYETVIDIGSDHGLVLKYALDHKYIKHAVASDINKGPLNHAKKNLAGYPVRFYLSDGFKSVDKDYNLAVITGMGPHLIIDILKEVMHLEDKTYILGANEKIEVLRTWLSNNGFNIVDEYVIFDGFYYVFLKVVKGSMTLTEEDIYLGPKLKTKKEAQAYFKHKYNHYLDLSKKAKGEKLVEIEKTLQLFSNVIK</sequence>
<gene>
    <name evidence="1" type="ORF">FNV44_00895</name>
</gene>
<accession>A0A553IHF7</accession>
<dbReference type="Pfam" id="PF04816">
    <property type="entry name" value="TrmK"/>
    <property type="match status" value="1"/>
</dbReference>
<dbReference type="SUPFAM" id="SSF53335">
    <property type="entry name" value="S-adenosyl-L-methionine-dependent methyltransferases"/>
    <property type="match status" value="1"/>
</dbReference>
<dbReference type="AlphaFoldDB" id="A0A553IHF7"/>
<proteinExistence type="predicted"/>
<dbReference type="InterPro" id="IPR029063">
    <property type="entry name" value="SAM-dependent_MTases_sf"/>
</dbReference>
<organism evidence="1 2">
    <name type="scientific">Acholeplasma laidlawii</name>
    <dbReference type="NCBI Taxonomy" id="2148"/>
    <lineage>
        <taxon>Bacteria</taxon>
        <taxon>Bacillati</taxon>
        <taxon>Mycoplasmatota</taxon>
        <taxon>Mollicutes</taxon>
        <taxon>Acholeplasmatales</taxon>
        <taxon>Acholeplasmataceae</taxon>
        <taxon>Acholeplasma</taxon>
    </lineage>
</organism>
<keyword evidence="1" id="KW-0808">Transferase</keyword>
<dbReference type="GeneID" id="41339092"/>
<dbReference type="EMBL" id="VKID01000001">
    <property type="protein sequence ID" value="TRX99630.1"/>
    <property type="molecule type" value="Genomic_DNA"/>
</dbReference>
<dbReference type="Proteomes" id="UP000315938">
    <property type="component" value="Unassembled WGS sequence"/>
</dbReference>
<dbReference type="PANTHER" id="PTHR38451">
    <property type="entry name" value="TRNA (ADENINE(22)-N(1))-METHYLTRANSFERASE"/>
    <property type="match status" value="1"/>
</dbReference>
<evidence type="ECO:0000313" key="1">
    <source>
        <dbReference type="EMBL" id="TRX99630.1"/>
    </source>
</evidence>